<dbReference type="EMBL" id="JADGJW010000516">
    <property type="protein sequence ID" value="KAJ3215858.1"/>
    <property type="molecule type" value="Genomic_DNA"/>
</dbReference>
<comment type="caution">
    <text evidence="1">The sequence shown here is derived from an EMBL/GenBank/DDBJ whole genome shotgun (WGS) entry which is preliminary data.</text>
</comment>
<organism evidence="1 2">
    <name type="scientific">Clydaea vesicula</name>
    <dbReference type="NCBI Taxonomy" id="447962"/>
    <lineage>
        <taxon>Eukaryota</taxon>
        <taxon>Fungi</taxon>
        <taxon>Fungi incertae sedis</taxon>
        <taxon>Chytridiomycota</taxon>
        <taxon>Chytridiomycota incertae sedis</taxon>
        <taxon>Chytridiomycetes</taxon>
        <taxon>Lobulomycetales</taxon>
        <taxon>Lobulomycetaceae</taxon>
        <taxon>Clydaea</taxon>
    </lineage>
</organism>
<dbReference type="AlphaFoldDB" id="A0AAD5XZ88"/>
<keyword evidence="2" id="KW-1185">Reference proteome</keyword>
<dbReference type="Proteomes" id="UP001211065">
    <property type="component" value="Unassembled WGS sequence"/>
</dbReference>
<evidence type="ECO:0000313" key="2">
    <source>
        <dbReference type="Proteomes" id="UP001211065"/>
    </source>
</evidence>
<proteinExistence type="predicted"/>
<evidence type="ECO:0000313" key="1">
    <source>
        <dbReference type="EMBL" id="KAJ3215858.1"/>
    </source>
</evidence>
<protein>
    <submittedName>
        <fullName evidence="1">Uncharacterized protein</fullName>
    </submittedName>
</protein>
<accession>A0AAD5XZ88</accession>
<sequence length="246" mass="28799">MIKDKESASGIVEVVSTQLGEERIIPPSYRPDAALEEAPRVGPEFFPQVGTFVKIIFKNTEVIYGRLMVIDPITNSKILLQTFESEDKDVEDLPLPKSCNFKLVFDNSIKEIFECENEQDHFSPQKKISSTTIIEIFNHYFPLEKVNKIENSLLNNLQQKLISFLREKKFTSYELKDEIYFKFFNNKLDEGMEKEFFMVLEPPYVKKSLLRYFFGKEGEKELGLIKEFITEVENLLEEFRIVYAES</sequence>
<reference evidence="1" key="1">
    <citation type="submission" date="2020-05" db="EMBL/GenBank/DDBJ databases">
        <title>Phylogenomic resolution of chytrid fungi.</title>
        <authorList>
            <person name="Stajich J.E."/>
            <person name="Amses K."/>
            <person name="Simmons R."/>
            <person name="Seto K."/>
            <person name="Myers J."/>
            <person name="Bonds A."/>
            <person name="Quandt C.A."/>
            <person name="Barry K."/>
            <person name="Liu P."/>
            <person name="Grigoriev I."/>
            <person name="Longcore J.E."/>
            <person name="James T.Y."/>
        </authorList>
    </citation>
    <scope>NUCLEOTIDE SEQUENCE</scope>
    <source>
        <strain evidence="1">JEL0476</strain>
    </source>
</reference>
<dbReference type="Gene3D" id="2.30.30.100">
    <property type="match status" value="1"/>
</dbReference>
<name>A0AAD5XZ88_9FUNG</name>
<gene>
    <name evidence="1" type="ORF">HK099_006170</name>
</gene>